<sequence length="329" mass="37331">MAPWIGLAYCSSIIFPGINLPNYNDIRQDTGFKNVIIANRMAAESSTATRALYVDESESDQFLAHKFATYYLWVVFHELLGHGTGKLMTQDAENNFSFDPVNPPIDPLTSQPISCWYRPGQTWTGVFSDLATTVDECRAELVGAYLMDDKELLELFGYTDQSDITADDVTYNMYVQLGVNGLRGLANFNVDDGKWGQAHSQAHFAILKHLYLNGNGFLNVRCDSQANKLTVSVDRSRILRDGKQALRQMLLKLHIYRCTADVEKCRPYYEDLSTVDGEYLEWRRIVLSTGEPKWVFSQPNTFLKDGVVTVKEYEPTCRGVIQSWAERNV</sequence>
<protein>
    <recommendedName>
        <fullName evidence="5">Dipeptidyl peptidase 3</fullName>
    </recommendedName>
</protein>
<keyword evidence="4" id="KW-1185">Reference proteome</keyword>
<dbReference type="GO" id="GO:0046872">
    <property type="term" value="F:metal ion binding"/>
    <property type="evidence" value="ECO:0007669"/>
    <property type="project" value="UniProtKB-KW"/>
</dbReference>
<keyword evidence="1" id="KW-0479">Metal-binding</keyword>
<dbReference type="GO" id="GO:0005737">
    <property type="term" value="C:cytoplasm"/>
    <property type="evidence" value="ECO:0007669"/>
    <property type="project" value="TreeGrafter"/>
</dbReference>
<dbReference type="AlphaFoldDB" id="A0A1B7P0H4"/>
<evidence type="ECO:0008006" key="5">
    <source>
        <dbReference type="Google" id="ProtNLM"/>
    </source>
</evidence>
<proteinExistence type="predicted"/>
<evidence type="ECO:0000313" key="3">
    <source>
        <dbReference type="EMBL" id="OAX82521.1"/>
    </source>
</evidence>
<dbReference type="PANTHER" id="PTHR23422:SF11">
    <property type="entry name" value="DIPEPTIDYL PEPTIDASE 3"/>
    <property type="match status" value="1"/>
</dbReference>
<dbReference type="InterPro" id="IPR039461">
    <property type="entry name" value="Peptidase_M49"/>
</dbReference>
<dbReference type="STRING" id="1658172.A0A1B7P0H4"/>
<keyword evidence="2" id="KW-0378">Hydrolase</keyword>
<evidence type="ECO:0000313" key="4">
    <source>
        <dbReference type="Proteomes" id="UP000091918"/>
    </source>
</evidence>
<dbReference type="Pfam" id="PF03571">
    <property type="entry name" value="Peptidase_M49"/>
    <property type="match status" value="1"/>
</dbReference>
<dbReference type="GO" id="GO:0008239">
    <property type="term" value="F:dipeptidyl-peptidase activity"/>
    <property type="evidence" value="ECO:0007669"/>
    <property type="project" value="TreeGrafter"/>
</dbReference>
<dbReference type="Proteomes" id="UP000091918">
    <property type="component" value="Unassembled WGS sequence"/>
</dbReference>
<dbReference type="EMBL" id="LGUA01000294">
    <property type="protein sequence ID" value="OAX82521.1"/>
    <property type="molecule type" value="Genomic_DNA"/>
</dbReference>
<organism evidence="3 4">
    <name type="scientific">Emergomyces africanus</name>
    <dbReference type="NCBI Taxonomy" id="1955775"/>
    <lineage>
        <taxon>Eukaryota</taxon>
        <taxon>Fungi</taxon>
        <taxon>Dikarya</taxon>
        <taxon>Ascomycota</taxon>
        <taxon>Pezizomycotina</taxon>
        <taxon>Eurotiomycetes</taxon>
        <taxon>Eurotiomycetidae</taxon>
        <taxon>Onygenales</taxon>
        <taxon>Ajellomycetaceae</taxon>
        <taxon>Emergomyces</taxon>
    </lineage>
</organism>
<dbReference type="Gene3D" id="3.30.540.30">
    <property type="match status" value="1"/>
</dbReference>
<dbReference type="OrthoDB" id="4694525at2759"/>
<dbReference type="PANTHER" id="PTHR23422">
    <property type="entry name" value="DIPEPTIDYL PEPTIDASE III-RELATED"/>
    <property type="match status" value="1"/>
</dbReference>
<evidence type="ECO:0000256" key="1">
    <source>
        <dbReference type="ARBA" id="ARBA00022723"/>
    </source>
</evidence>
<comment type="caution">
    <text evidence="3">The sequence shown here is derived from an EMBL/GenBank/DDBJ whole genome shotgun (WGS) entry which is preliminary data.</text>
</comment>
<name>A0A1B7P0H4_9EURO</name>
<evidence type="ECO:0000256" key="2">
    <source>
        <dbReference type="ARBA" id="ARBA00022801"/>
    </source>
</evidence>
<gene>
    <name evidence="3" type="ORF">ACJ72_03131</name>
</gene>
<accession>A0A1B7P0H4</accession>
<reference evidence="3 4" key="1">
    <citation type="submission" date="2015-07" db="EMBL/GenBank/DDBJ databases">
        <title>Emmonsia species relationships and genome sequence.</title>
        <authorList>
            <person name="Cuomo C.A."/>
            <person name="Schwartz I.S."/>
            <person name="Kenyon C."/>
            <person name="de Hoog G.S."/>
            <person name="Govender N.P."/>
            <person name="Botha A."/>
            <person name="Moreno L."/>
            <person name="de Vries M."/>
            <person name="Munoz J.F."/>
            <person name="Stielow J.B."/>
        </authorList>
    </citation>
    <scope>NUCLEOTIDE SEQUENCE [LARGE SCALE GENOMIC DNA]</scope>
    <source>
        <strain evidence="3 4">CBS 136260</strain>
    </source>
</reference>